<feature type="chain" id="PRO_5047191320" description="Peptidase S8/S53 domain-containing protein" evidence="5">
    <location>
        <begin position="26"/>
        <end position="135"/>
    </location>
</feature>
<accession>A0ABX6AX58</accession>
<feature type="signal peptide" evidence="5">
    <location>
        <begin position="1"/>
        <end position="25"/>
    </location>
</feature>
<dbReference type="GeneID" id="95539702"/>
<keyword evidence="8" id="KW-1185">Reference proteome</keyword>
<dbReference type="Proteomes" id="UP000326041">
    <property type="component" value="Chromosome"/>
</dbReference>
<sequence>MRSSTGYRGRRAAASAVLGLPPVTAAGTPAHAESTRGKQWFLDAMKAEQMWQTSTGEGVTVAVIDSGVDPNTPDLEGRVLPGNGFHGTSAYSSDLTGRRHPARSRAWSRPSTATQRHDDRHGWGLWCRGVTFRLD</sequence>
<evidence type="ECO:0000259" key="6">
    <source>
        <dbReference type="Pfam" id="PF00082"/>
    </source>
</evidence>
<evidence type="ECO:0000256" key="4">
    <source>
        <dbReference type="SAM" id="MobiDB-lite"/>
    </source>
</evidence>
<feature type="domain" description="Peptidase S8/S53" evidence="6">
    <location>
        <begin position="56"/>
        <end position="121"/>
    </location>
</feature>
<dbReference type="Pfam" id="PF00082">
    <property type="entry name" value="Peptidase_S8"/>
    <property type="match status" value="1"/>
</dbReference>
<comment type="caution">
    <text evidence="3">Lacks conserved residue(s) required for the propagation of feature annotation.</text>
</comment>
<dbReference type="RefSeq" id="WP_055609816.1">
    <property type="nucleotide sequence ID" value="NZ_CP023697.1"/>
</dbReference>
<dbReference type="SUPFAM" id="SSF52743">
    <property type="entry name" value="Subtilisin-like"/>
    <property type="match status" value="1"/>
</dbReference>
<keyword evidence="5" id="KW-0732">Signal</keyword>
<keyword evidence="2" id="KW-0378">Hydrolase</keyword>
<dbReference type="InterPro" id="IPR023827">
    <property type="entry name" value="Peptidase_S8_Asp-AS"/>
</dbReference>
<dbReference type="EMBL" id="CP023697">
    <property type="protein sequence ID" value="QEV06587.1"/>
    <property type="molecule type" value="Genomic_DNA"/>
</dbReference>
<evidence type="ECO:0000256" key="3">
    <source>
        <dbReference type="PROSITE-ProRule" id="PRU01240"/>
    </source>
</evidence>
<evidence type="ECO:0000256" key="1">
    <source>
        <dbReference type="ARBA" id="ARBA00011073"/>
    </source>
</evidence>
<feature type="region of interest" description="Disordered" evidence="4">
    <location>
        <begin position="69"/>
        <end position="119"/>
    </location>
</feature>
<dbReference type="InterPro" id="IPR036852">
    <property type="entry name" value="Peptidase_S8/S53_dom_sf"/>
</dbReference>
<reference evidence="7 8" key="1">
    <citation type="submission" date="2017-09" db="EMBL/GenBank/DDBJ databases">
        <authorList>
            <person name="Lee N."/>
            <person name="Cho B.-K."/>
        </authorList>
    </citation>
    <scope>NUCLEOTIDE SEQUENCE [LARGE SCALE GENOMIC DNA]</scope>
    <source>
        <strain evidence="7 8">ATCC 13879</strain>
    </source>
</reference>
<gene>
    <name evidence="7" type="ORF">CP972_13760</name>
</gene>
<organism evidence="7 8">
    <name type="scientific">Streptomyces prasinus</name>
    <dbReference type="NCBI Taxonomy" id="67345"/>
    <lineage>
        <taxon>Bacteria</taxon>
        <taxon>Bacillati</taxon>
        <taxon>Actinomycetota</taxon>
        <taxon>Actinomycetes</taxon>
        <taxon>Kitasatosporales</taxon>
        <taxon>Streptomycetaceae</taxon>
        <taxon>Streptomyces</taxon>
    </lineage>
</organism>
<name>A0ABX6AX58_9ACTN</name>
<proteinExistence type="inferred from homology"/>
<dbReference type="Gene3D" id="3.40.50.200">
    <property type="entry name" value="Peptidase S8/S53 domain"/>
    <property type="match status" value="1"/>
</dbReference>
<evidence type="ECO:0000256" key="5">
    <source>
        <dbReference type="SAM" id="SignalP"/>
    </source>
</evidence>
<evidence type="ECO:0000256" key="2">
    <source>
        <dbReference type="ARBA" id="ARBA00022801"/>
    </source>
</evidence>
<dbReference type="InterPro" id="IPR000209">
    <property type="entry name" value="Peptidase_S8/S53_dom"/>
</dbReference>
<dbReference type="PROSITE" id="PS51892">
    <property type="entry name" value="SUBTILASE"/>
    <property type="match status" value="1"/>
</dbReference>
<dbReference type="PROSITE" id="PS00136">
    <property type="entry name" value="SUBTILASE_ASP"/>
    <property type="match status" value="1"/>
</dbReference>
<protein>
    <recommendedName>
        <fullName evidence="6">Peptidase S8/S53 domain-containing protein</fullName>
    </recommendedName>
</protein>
<comment type="similarity">
    <text evidence="1 3">Belongs to the peptidase S8 family.</text>
</comment>
<evidence type="ECO:0000313" key="7">
    <source>
        <dbReference type="EMBL" id="QEV06587.1"/>
    </source>
</evidence>
<evidence type="ECO:0000313" key="8">
    <source>
        <dbReference type="Proteomes" id="UP000326041"/>
    </source>
</evidence>